<dbReference type="PROSITE" id="PS51186">
    <property type="entry name" value="GNAT"/>
    <property type="match status" value="1"/>
</dbReference>
<feature type="region of interest" description="Disordered" evidence="3">
    <location>
        <begin position="1"/>
        <end position="24"/>
    </location>
</feature>
<protein>
    <submittedName>
        <fullName evidence="5">GCN5-related N-acetyltransferase</fullName>
    </submittedName>
</protein>
<keyword evidence="2" id="KW-0012">Acyltransferase</keyword>
<gene>
    <name evidence="5" type="ORF">ALO43_100745</name>
</gene>
<dbReference type="Gene3D" id="3.40.630.30">
    <property type="match status" value="1"/>
</dbReference>
<dbReference type="InterPro" id="IPR016181">
    <property type="entry name" value="Acyl_CoA_acyltransferase"/>
</dbReference>
<comment type="caution">
    <text evidence="5">The sequence shown here is derived from an EMBL/GenBank/DDBJ whole genome shotgun (WGS) entry which is preliminary data.</text>
</comment>
<accession>A0AA40TTZ1</accession>
<evidence type="ECO:0000313" key="5">
    <source>
        <dbReference type="EMBL" id="KPY94434.1"/>
    </source>
</evidence>
<name>A0AA40TTZ1_9PSED</name>
<dbReference type="EMBL" id="LJRO01000384">
    <property type="protein sequence ID" value="KPY94434.1"/>
    <property type="molecule type" value="Genomic_DNA"/>
</dbReference>
<feature type="domain" description="N-acetyltransferase" evidence="4">
    <location>
        <begin position="55"/>
        <end position="194"/>
    </location>
</feature>
<sequence>MPDRGRANGSRSRALIPEAAAETRTDMTDASADHYWLMRRDLCLPIPSTPWPSGVLPSALTLERAPETHSLLASGYRTGQGSVPDYHTWRSAFERDPEFDLSRCFLAISEDTVAGVIICWTSAFVRDLVVHPELRNNGIGSALLNHLFAHLAAPSNTRGEAAVDLHVTENNHVARRLYEKSGMSYVRRFPLPTP</sequence>
<evidence type="ECO:0000256" key="3">
    <source>
        <dbReference type="SAM" id="MobiDB-lite"/>
    </source>
</evidence>
<evidence type="ECO:0000256" key="2">
    <source>
        <dbReference type="ARBA" id="ARBA00023315"/>
    </source>
</evidence>
<evidence type="ECO:0000256" key="1">
    <source>
        <dbReference type="ARBA" id="ARBA00022679"/>
    </source>
</evidence>
<dbReference type="PANTHER" id="PTHR43420:SF12">
    <property type="entry name" value="N-ACETYLTRANSFERASE DOMAIN-CONTAINING PROTEIN"/>
    <property type="match status" value="1"/>
</dbReference>
<dbReference type="SUPFAM" id="SSF55729">
    <property type="entry name" value="Acyl-CoA N-acyltransferases (Nat)"/>
    <property type="match status" value="1"/>
</dbReference>
<evidence type="ECO:0000313" key="6">
    <source>
        <dbReference type="Proteomes" id="UP000050523"/>
    </source>
</evidence>
<dbReference type="InterPro" id="IPR000182">
    <property type="entry name" value="GNAT_dom"/>
</dbReference>
<proteinExistence type="predicted"/>
<reference evidence="5 6" key="1">
    <citation type="submission" date="2015-09" db="EMBL/GenBank/DDBJ databases">
        <title>Genome announcement of multiple Pseudomonas syringae strains.</title>
        <authorList>
            <person name="Thakur S."/>
            <person name="Wang P.W."/>
            <person name="Gong Y."/>
            <person name="Weir B.S."/>
            <person name="Guttman D.S."/>
        </authorList>
    </citation>
    <scope>NUCLEOTIDE SEQUENCE [LARGE SCALE GENOMIC DNA]</scope>
    <source>
        <strain evidence="5 6">ICMP9151</strain>
    </source>
</reference>
<dbReference type="Proteomes" id="UP000050523">
    <property type="component" value="Unassembled WGS sequence"/>
</dbReference>
<dbReference type="Pfam" id="PF00583">
    <property type="entry name" value="Acetyltransf_1"/>
    <property type="match status" value="1"/>
</dbReference>
<keyword evidence="1" id="KW-0808">Transferase</keyword>
<dbReference type="PANTHER" id="PTHR43420">
    <property type="entry name" value="ACETYLTRANSFERASE"/>
    <property type="match status" value="1"/>
</dbReference>
<dbReference type="InterPro" id="IPR050680">
    <property type="entry name" value="YpeA/RimI_acetyltransf"/>
</dbReference>
<dbReference type="CDD" id="cd04301">
    <property type="entry name" value="NAT_SF"/>
    <property type="match status" value="1"/>
</dbReference>
<dbReference type="GO" id="GO:0016747">
    <property type="term" value="F:acyltransferase activity, transferring groups other than amino-acyl groups"/>
    <property type="evidence" value="ECO:0007669"/>
    <property type="project" value="InterPro"/>
</dbReference>
<organism evidence="5 6">
    <name type="scientific">Pseudomonas tremae</name>
    <dbReference type="NCBI Taxonomy" id="200454"/>
    <lineage>
        <taxon>Bacteria</taxon>
        <taxon>Pseudomonadati</taxon>
        <taxon>Pseudomonadota</taxon>
        <taxon>Gammaproteobacteria</taxon>
        <taxon>Pseudomonadales</taxon>
        <taxon>Pseudomonadaceae</taxon>
        <taxon>Pseudomonas</taxon>
    </lineage>
</organism>
<evidence type="ECO:0000259" key="4">
    <source>
        <dbReference type="PROSITE" id="PS51186"/>
    </source>
</evidence>
<dbReference type="AlphaFoldDB" id="A0AA40TTZ1"/>